<accession>A0AAV1EWE7</accession>
<protein>
    <submittedName>
        <fullName evidence="2">LOW QUALITY PROTEIN: uncharacterized protein LOC115374818</fullName>
    </submittedName>
</protein>
<dbReference type="Proteomes" id="UP001178508">
    <property type="component" value="Chromosome 3"/>
</dbReference>
<evidence type="ECO:0000256" key="1">
    <source>
        <dbReference type="SAM" id="MobiDB-lite"/>
    </source>
</evidence>
<name>A0AAV1EWE7_XYRNO</name>
<dbReference type="AlphaFoldDB" id="A0AAV1EWE7"/>
<evidence type="ECO:0000313" key="2">
    <source>
        <dbReference type="EMBL" id="CAJ1052853.1"/>
    </source>
</evidence>
<feature type="region of interest" description="Disordered" evidence="1">
    <location>
        <begin position="174"/>
        <end position="211"/>
    </location>
</feature>
<keyword evidence="3" id="KW-1185">Reference proteome</keyword>
<organism evidence="2 3">
    <name type="scientific">Xyrichtys novacula</name>
    <name type="common">Pearly razorfish</name>
    <name type="synonym">Hemipteronotus novacula</name>
    <dbReference type="NCBI Taxonomy" id="13765"/>
    <lineage>
        <taxon>Eukaryota</taxon>
        <taxon>Metazoa</taxon>
        <taxon>Chordata</taxon>
        <taxon>Craniata</taxon>
        <taxon>Vertebrata</taxon>
        <taxon>Euteleostomi</taxon>
        <taxon>Actinopterygii</taxon>
        <taxon>Neopterygii</taxon>
        <taxon>Teleostei</taxon>
        <taxon>Neoteleostei</taxon>
        <taxon>Acanthomorphata</taxon>
        <taxon>Eupercaria</taxon>
        <taxon>Labriformes</taxon>
        <taxon>Labridae</taxon>
        <taxon>Xyrichtys</taxon>
    </lineage>
</organism>
<dbReference type="PANTHER" id="PTHR46670:SF3">
    <property type="entry name" value="ENDONUCLEASE_EXONUCLEASE_PHOSPHATASE DOMAIN-CONTAINING PROTEIN"/>
    <property type="match status" value="1"/>
</dbReference>
<gene>
    <name evidence="2" type="ORF">XNOV1_A038997</name>
</gene>
<proteinExistence type="predicted"/>
<reference evidence="2" key="1">
    <citation type="submission" date="2023-08" db="EMBL/GenBank/DDBJ databases">
        <authorList>
            <person name="Alioto T."/>
            <person name="Alioto T."/>
            <person name="Gomez Garrido J."/>
        </authorList>
    </citation>
    <scope>NUCLEOTIDE SEQUENCE</scope>
</reference>
<dbReference type="PANTHER" id="PTHR46670">
    <property type="entry name" value="ENDO/EXONUCLEASE/PHOSPHATASE DOMAIN-CONTAINING PROTEIN"/>
    <property type="match status" value="1"/>
</dbReference>
<dbReference type="EMBL" id="OY660866">
    <property type="protein sequence ID" value="CAJ1052853.1"/>
    <property type="molecule type" value="Genomic_DNA"/>
</dbReference>
<evidence type="ECO:0000313" key="3">
    <source>
        <dbReference type="Proteomes" id="UP001178508"/>
    </source>
</evidence>
<sequence>MSLVPVKLWVLLNSGISNSSPPLLSHQPLPAECLPPLPPPPENPSELVSFYNHTLSSCLDQLAPIRTKYVTFKHSAPLYTTELCGMKAHGRQLERLCKKTNLNVHCQAYADHLHRYKDALNSARSAYHSNLINSSSSNPKVLFSTINKLLKPHDNITDSFTATNVNFCRPGTCEKSHGTNGKQALRDEDEEEEGGEMTKRGGEWSPGISCD</sequence>